<comment type="cofactor">
    <cofactor evidence="5">
        <name>heme</name>
        <dbReference type="ChEBI" id="CHEBI:30413"/>
    </cofactor>
</comment>
<evidence type="ECO:0000313" key="8">
    <source>
        <dbReference type="Proteomes" id="UP001603857"/>
    </source>
</evidence>
<evidence type="ECO:0000256" key="5">
    <source>
        <dbReference type="PIRSR" id="PIRSR602401-1"/>
    </source>
</evidence>
<evidence type="ECO:0000256" key="2">
    <source>
        <dbReference type="ARBA" id="ARBA00022723"/>
    </source>
</evidence>
<comment type="similarity">
    <text evidence="1 6">Belongs to the cytochrome P450 family.</text>
</comment>
<dbReference type="Gene3D" id="1.10.630.10">
    <property type="entry name" value="Cytochrome P450"/>
    <property type="match status" value="1"/>
</dbReference>
<name>A0ABD1M5L4_9FABA</name>
<feature type="binding site" description="axial binding residue" evidence="5">
    <location>
        <position position="423"/>
    </location>
    <ligand>
        <name>heme</name>
        <dbReference type="ChEBI" id="CHEBI:30413"/>
    </ligand>
    <ligandPart>
        <name>Fe</name>
        <dbReference type="ChEBI" id="CHEBI:18248"/>
    </ligandPart>
</feature>
<comment type="caution">
    <text evidence="7">The sequence shown here is derived from an EMBL/GenBank/DDBJ whole genome shotgun (WGS) entry which is preliminary data.</text>
</comment>
<dbReference type="InterPro" id="IPR001128">
    <property type="entry name" value="Cyt_P450"/>
</dbReference>
<evidence type="ECO:0008006" key="9">
    <source>
        <dbReference type="Google" id="ProtNLM"/>
    </source>
</evidence>
<keyword evidence="6" id="KW-0503">Monooxygenase</keyword>
<sequence length="485" mass="54828">MYILVFSRSSKNSKSLKLPPGPPSYPLIGSILQLCPTKLHQALSKLSKTYGPIMTVKIGTITTVVISSPILTKQALHKHDQALASRFVPDSVQALSHDKASLVFLPDSTKWKAFRKLCATKIFSPQQLHSSQALRQKKLKDLLDFVHENCQKGRVIDIGEIAFTTVLNSISNTLFSIDLASYSSGISQKFRNVITCILEEASKPNIADYYPILRRLDPQGARRRMKKYYKTLLDVFDCIVEERLKRGDSLKESDVLDSFIDILRSENSEFTRQDMLHLFLDLFTAGIDTTAATIEWVMAELLCNPDKLTIIRRELQQVLCKERELEDSDISKLNYLQAVVKETLRLHPTAPVLIHKSVAEVDICGFRVPIDAQVLVNLWTMGRDSSIWTDPNSFLPERFLDNEGGVRGEDFGFIPFGSGRRMCPGIVLANRVVHTMLASLLFHFDWKLADGSKAKDMDMTEKFGITLHKIKPLMAIPIKEQRMCN</sequence>
<evidence type="ECO:0000256" key="4">
    <source>
        <dbReference type="ARBA" id="ARBA00023004"/>
    </source>
</evidence>
<proteinExistence type="inferred from homology"/>
<protein>
    <recommendedName>
        <fullName evidence="9">Cytochrome P450</fullName>
    </recommendedName>
</protein>
<dbReference type="AlphaFoldDB" id="A0ABD1M5L4"/>
<gene>
    <name evidence="7" type="ORF">Fmac_018439</name>
</gene>
<keyword evidence="8" id="KW-1185">Reference proteome</keyword>
<accession>A0ABD1M5L4</accession>
<evidence type="ECO:0000256" key="6">
    <source>
        <dbReference type="RuleBase" id="RU000461"/>
    </source>
</evidence>
<keyword evidence="4 5" id="KW-0408">Iron</keyword>
<dbReference type="GO" id="GO:0046872">
    <property type="term" value="F:metal ion binding"/>
    <property type="evidence" value="ECO:0007669"/>
    <property type="project" value="UniProtKB-KW"/>
</dbReference>
<evidence type="ECO:0000256" key="1">
    <source>
        <dbReference type="ARBA" id="ARBA00010617"/>
    </source>
</evidence>
<dbReference type="PRINTS" id="PR00385">
    <property type="entry name" value="P450"/>
</dbReference>
<dbReference type="InterPro" id="IPR036396">
    <property type="entry name" value="Cyt_P450_sf"/>
</dbReference>
<dbReference type="Proteomes" id="UP001603857">
    <property type="component" value="Unassembled WGS sequence"/>
</dbReference>
<dbReference type="InterPro" id="IPR017972">
    <property type="entry name" value="Cyt_P450_CS"/>
</dbReference>
<dbReference type="GO" id="GO:0004497">
    <property type="term" value="F:monooxygenase activity"/>
    <property type="evidence" value="ECO:0007669"/>
    <property type="project" value="UniProtKB-KW"/>
</dbReference>
<evidence type="ECO:0000313" key="7">
    <source>
        <dbReference type="EMBL" id="KAL2330858.1"/>
    </source>
</evidence>
<keyword evidence="2 5" id="KW-0479">Metal-binding</keyword>
<reference evidence="7 8" key="1">
    <citation type="submission" date="2024-08" db="EMBL/GenBank/DDBJ databases">
        <title>Insights into the chromosomal genome structure of Flemingia macrophylla.</title>
        <authorList>
            <person name="Ding Y."/>
            <person name="Zhao Y."/>
            <person name="Bi W."/>
            <person name="Wu M."/>
            <person name="Zhao G."/>
            <person name="Gong Y."/>
            <person name="Li W."/>
            <person name="Zhang P."/>
        </authorList>
    </citation>
    <scope>NUCLEOTIDE SEQUENCE [LARGE SCALE GENOMIC DNA]</scope>
    <source>
        <strain evidence="7">DYQJB</strain>
        <tissue evidence="7">Leaf</tissue>
    </source>
</reference>
<keyword evidence="5 6" id="KW-0349">Heme</keyword>
<dbReference type="CDD" id="cd11073">
    <property type="entry name" value="CYP76-like"/>
    <property type="match status" value="1"/>
</dbReference>
<organism evidence="7 8">
    <name type="scientific">Flemingia macrophylla</name>
    <dbReference type="NCBI Taxonomy" id="520843"/>
    <lineage>
        <taxon>Eukaryota</taxon>
        <taxon>Viridiplantae</taxon>
        <taxon>Streptophyta</taxon>
        <taxon>Embryophyta</taxon>
        <taxon>Tracheophyta</taxon>
        <taxon>Spermatophyta</taxon>
        <taxon>Magnoliopsida</taxon>
        <taxon>eudicotyledons</taxon>
        <taxon>Gunneridae</taxon>
        <taxon>Pentapetalae</taxon>
        <taxon>rosids</taxon>
        <taxon>fabids</taxon>
        <taxon>Fabales</taxon>
        <taxon>Fabaceae</taxon>
        <taxon>Papilionoideae</taxon>
        <taxon>50 kb inversion clade</taxon>
        <taxon>NPAAA clade</taxon>
        <taxon>indigoferoid/millettioid clade</taxon>
        <taxon>Phaseoleae</taxon>
        <taxon>Flemingia</taxon>
    </lineage>
</organism>
<dbReference type="PANTHER" id="PTHR47950">
    <property type="entry name" value="CYTOCHROME P450, FAMILY 76, SUBFAMILY C, POLYPEPTIDE 5-RELATED"/>
    <property type="match status" value="1"/>
</dbReference>
<dbReference type="PRINTS" id="PR00463">
    <property type="entry name" value="EP450I"/>
</dbReference>
<dbReference type="SUPFAM" id="SSF48264">
    <property type="entry name" value="Cytochrome P450"/>
    <property type="match status" value="1"/>
</dbReference>
<dbReference type="PANTHER" id="PTHR47950:SF30">
    <property type="entry name" value="CYTOCHROME P450 FAMILY PROTEIN"/>
    <property type="match status" value="1"/>
</dbReference>
<dbReference type="EMBL" id="JBGMDY010000006">
    <property type="protein sequence ID" value="KAL2330858.1"/>
    <property type="molecule type" value="Genomic_DNA"/>
</dbReference>
<dbReference type="InterPro" id="IPR002401">
    <property type="entry name" value="Cyt_P450_E_grp-I"/>
</dbReference>
<dbReference type="PROSITE" id="PS00086">
    <property type="entry name" value="CYTOCHROME_P450"/>
    <property type="match status" value="1"/>
</dbReference>
<keyword evidence="3 6" id="KW-0560">Oxidoreductase</keyword>
<dbReference type="FunFam" id="1.10.630.10:FF:000007">
    <property type="entry name" value="Cytochrome P450 76C4"/>
    <property type="match status" value="1"/>
</dbReference>
<dbReference type="Pfam" id="PF00067">
    <property type="entry name" value="p450"/>
    <property type="match status" value="1"/>
</dbReference>
<evidence type="ECO:0000256" key="3">
    <source>
        <dbReference type="ARBA" id="ARBA00023002"/>
    </source>
</evidence>